<evidence type="ECO:0000256" key="7">
    <source>
        <dbReference type="ARBA" id="ARBA00022918"/>
    </source>
</evidence>
<evidence type="ECO:0000313" key="9">
    <source>
        <dbReference type="EMBL" id="KAJ8876908.1"/>
    </source>
</evidence>
<protein>
    <recommendedName>
        <fullName evidence="1">RNA-directed DNA polymerase</fullName>
        <ecNumber evidence="1">2.7.7.49</ecNumber>
    </recommendedName>
</protein>
<dbReference type="InterPro" id="IPR050951">
    <property type="entry name" value="Retrovirus_Pol_polyprotein"/>
</dbReference>
<evidence type="ECO:0000256" key="1">
    <source>
        <dbReference type="ARBA" id="ARBA00012493"/>
    </source>
</evidence>
<evidence type="ECO:0000256" key="5">
    <source>
        <dbReference type="ARBA" id="ARBA00022759"/>
    </source>
</evidence>
<dbReference type="SUPFAM" id="SSF56672">
    <property type="entry name" value="DNA/RNA polymerases"/>
    <property type="match status" value="1"/>
</dbReference>
<dbReference type="PROSITE" id="PS50994">
    <property type="entry name" value="INTEGRASE"/>
    <property type="match status" value="1"/>
</dbReference>
<reference evidence="9 10" key="1">
    <citation type="submission" date="2023-02" db="EMBL/GenBank/DDBJ databases">
        <title>LHISI_Scaffold_Assembly.</title>
        <authorList>
            <person name="Stuart O.P."/>
            <person name="Cleave R."/>
            <person name="Magrath M.J.L."/>
            <person name="Mikheyev A.S."/>
        </authorList>
    </citation>
    <scope>NUCLEOTIDE SEQUENCE [LARGE SCALE GENOMIC DNA]</scope>
    <source>
        <strain evidence="9">Daus_M_001</strain>
        <tissue evidence="9">Leg muscle</tissue>
    </source>
</reference>
<keyword evidence="6" id="KW-0378">Hydrolase</keyword>
<gene>
    <name evidence="9" type="ORF">PR048_021357</name>
</gene>
<keyword evidence="7" id="KW-0695">RNA-directed DNA polymerase</keyword>
<dbReference type="InterPro" id="IPR001584">
    <property type="entry name" value="Integrase_cat-core"/>
</dbReference>
<dbReference type="PANTHER" id="PTHR37984:SF5">
    <property type="entry name" value="PROTEIN NYNRIN-LIKE"/>
    <property type="match status" value="1"/>
</dbReference>
<accession>A0ABQ9GY50</accession>
<keyword evidence="10" id="KW-1185">Reference proteome</keyword>
<dbReference type="Gene3D" id="3.30.70.270">
    <property type="match status" value="2"/>
</dbReference>
<evidence type="ECO:0000313" key="10">
    <source>
        <dbReference type="Proteomes" id="UP001159363"/>
    </source>
</evidence>
<keyword evidence="3" id="KW-0548">Nucleotidyltransferase</keyword>
<dbReference type="InterPro" id="IPR041373">
    <property type="entry name" value="RT_RNaseH"/>
</dbReference>
<dbReference type="Gene3D" id="3.30.420.10">
    <property type="entry name" value="Ribonuclease H-like superfamily/Ribonuclease H"/>
    <property type="match status" value="1"/>
</dbReference>
<organism evidence="9 10">
    <name type="scientific">Dryococelus australis</name>
    <dbReference type="NCBI Taxonomy" id="614101"/>
    <lineage>
        <taxon>Eukaryota</taxon>
        <taxon>Metazoa</taxon>
        <taxon>Ecdysozoa</taxon>
        <taxon>Arthropoda</taxon>
        <taxon>Hexapoda</taxon>
        <taxon>Insecta</taxon>
        <taxon>Pterygota</taxon>
        <taxon>Neoptera</taxon>
        <taxon>Polyneoptera</taxon>
        <taxon>Phasmatodea</taxon>
        <taxon>Verophasmatodea</taxon>
        <taxon>Anareolatae</taxon>
        <taxon>Phasmatidae</taxon>
        <taxon>Eurycanthinae</taxon>
        <taxon>Dryococelus</taxon>
    </lineage>
</organism>
<keyword evidence="5" id="KW-0255">Endonuclease</keyword>
<dbReference type="InterPro" id="IPR043502">
    <property type="entry name" value="DNA/RNA_pol_sf"/>
</dbReference>
<dbReference type="Pfam" id="PF17921">
    <property type="entry name" value="Integrase_H2C2"/>
    <property type="match status" value="1"/>
</dbReference>
<evidence type="ECO:0000256" key="6">
    <source>
        <dbReference type="ARBA" id="ARBA00022801"/>
    </source>
</evidence>
<dbReference type="Gene3D" id="1.10.340.70">
    <property type="match status" value="1"/>
</dbReference>
<dbReference type="CDD" id="cd01647">
    <property type="entry name" value="RT_LTR"/>
    <property type="match status" value="1"/>
</dbReference>
<dbReference type="CDD" id="cd09274">
    <property type="entry name" value="RNase_HI_RT_Ty3"/>
    <property type="match status" value="1"/>
</dbReference>
<evidence type="ECO:0000256" key="2">
    <source>
        <dbReference type="ARBA" id="ARBA00022679"/>
    </source>
</evidence>
<dbReference type="EC" id="2.7.7.49" evidence="1"/>
<dbReference type="InterPro" id="IPR036397">
    <property type="entry name" value="RNaseH_sf"/>
</dbReference>
<dbReference type="InterPro" id="IPR041588">
    <property type="entry name" value="Integrase_H2C2"/>
</dbReference>
<proteinExistence type="predicted"/>
<dbReference type="SUPFAM" id="SSF53098">
    <property type="entry name" value="Ribonuclease H-like"/>
    <property type="match status" value="1"/>
</dbReference>
<evidence type="ECO:0000259" key="8">
    <source>
        <dbReference type="PROSITE" id="PS50994"/>
    </source>
</evidence>
<keyword evidence="2" id="KW-0808">Transferase</keyword>
<comment type="caution">
    <text evidence="9">The sequence shown here is derived from an EMBL/GenBank/DDBJ whole genome shotgun (WGS) entry which is preliminary data.</text>
</comment>
<dbReference type="Proteomes" id="UP001159363">
    <property type="component" value="Chromosome 7"/>
</dbReference>
<feature type="domain" description="Integrase catalytic" evidence="8">
    <location>
        <begin position="422"/>
        <end position="539"/>
    </location>
</feature>
<sequence length="559" mass="65114">MLVNVKPYRIPEVHKAEAFRQEQVMLKDGVITRNMEIGNRLKGINKTVGISFPIPNISEILDQLSRAKYLTSLDLASGYKQVPIKEVIETKQPSALHMTTNAVWFERTYEDSISWIEWDEILVYLYDIVIYGRTLEEHSIILREVFDRLREHTQKLQPDKCEFLRRKIVYLVHVISNEGVKPDPSYYRKFVQNYINIAKPLFDLLKNEVNYEWMAEHKKVFNTLKQVLTTEPILHLDFAKPFLLTTVAIGAKLYQGEIGKDRSIAYGSRTLNKAERNYSASERKMLSIIRARTKQFIPYLLGRKFTVITDNKPLQWILSVKDAGSRLLRWSLKLEEYVYEIKYRAGKAIPHVDASSRICSNTEIKNTEKNKMLGTRDDSVNKRENPAELNGSQRKQILKEYHDTPIGGHLGKNGMYMRIKQQYWWPNMKKEIYRSTLEKSTLDIVGPYSETEPGNRYLLTCQDDLSKCIVAIPLPAQDAETVVKTLLENEILRFGIRQIILTNNGSNFVSDLMKRLCKLLQDVKNITTCYHPQSNLWREPIYFSRISMTLYEQKSNRLG</sequence>
<dbReference type="Pfam" id="PF17917">
    <property type="entry name" value="RT_RNaseH"/>
    <property type="match status" value="1"/>
</dbReference>
<dbReference type="InterPro" id="IPR043128">
    <property type="entry name" value="Rev_trsase/Diguanyl_cyclase"/>
</dbReference>
<evidence type="ECO:0000256" key="3">
    <source>
        <dbReference type="ARBA" id="ARBA00022695"/>
    </source>
</evidence>
<dbReference type="EMBL" id="JARBHB010000008">
    <property type="protein sequence ID" value="KAJ8876908.1"/>
    <property type="molecule type" value="Genomic_DNA"/>
</dbReference>
<dbReference type="PANTHER" id="PTHR37984">
    <property type="entry name" value="PROTEIN CBG26694"/>
    <property type="match status" value="1"/>
</dbReference>
<keyword evidence="4" id="KW-0540">Nuclease</keyword>
<evidence type="ECO:0000256" key="4">
    <source>
        <dbReference type="ARBA" id="ARBA00022722"/>
    </source>
</evidence>
<dbReference type="InterPro" id="IPR012337">
    <property type="entry name" value="RNaseH-like_sf"/>
</dbReference>
<name>A0ABQ9GY50_9NEOP</name>